<sequence>MSLTPAPVPMVAPGSTTAHRPTSSRGAASGSSVSSSCSSAAATSAGASTAAAVAATASLASTSTSTRKIQPGGGQLANTKQARSQAPGLESKKIYCFSYICI</sequence>
<feature type="region of interest" description="Disordered" evidence="1">
    <location>
        <begin position="61"/>
        <end position="87"/>
    </location>
</feature>
<comment type="caution">
    <text evidence="2">The sequence shown here is derived from an EMBL/GenBank/DDBJ whole genome shotgun (WGS) entry which is preliminary data.</text>
</comment>
<evidence type="ECO:0000313" key="2">
    <source>
        <dbReference type="EMBL" id="VEL31759.1"/>
    </source>
</evidence>
<name>A0A3S5AYJ1_9PLAT</name>
<feature type="region of interest" description="Disordered" evidence="1">
    <location>
        <begin position="1"/>
        <end position="38"/>
    </location>
</feature>
<organism evidence="2 3">
    <name type="scientific">Protopolystoma xenopodis</name>
    <dbReference type="NCBI Taxonomy" id="117903"/>
    <lineage>
        <taxon>Eukaryota</taxon>
        <taxon>Metazoa</taxon>
        <taxon>Spiralia</taxon>
        <taxon>Lophotrochozoa</taxon>
        <taxon>Platyhelminthes</taxon>
        <taxon>Monogenea</taxon>
        <taxon>Polyopisthocotylea</taxon>
        <taxon>Polystomatidea</taxon>
        <taxon>Polystomatidae</taxon>
        <taxon>Protopolystoma</taxon>
    </lineage>
</organism>
<accession>A0A3S5AYJ1</accession>
<keyword evidence="3" id="KW-1185">Reference proteome</keyword>
<dbReference type="Proteomes" id="UP000784294">
    <property type="component" value="Unassembled WGS sequence"/>
</dbReference>
<evidence type="ECO:0000313" key="3">
    <source>
        <dbReference type="Proteomes" id="UP000784294"/>
    </source>
</evidence>
<gene>
    <name evidence="2" type="ORF">PXEA_LOCUS25199</name>
</gene>
<protein>
    <submittedName>
        <fullName evidence="2">Uncharacterized protein</fullName>
    </submittedName>
</protein>
<dbReference type="AlphaFoldDB" id="A0A3S5AYJ1"/>
<reference evidence="2" key="1">
    <citation type="submission" date="2018-11" db="EMBL/GenBank/DDBJ databases">
        <authorList>
            <consortium name="Pathogen Informatics"/>
        </authorList>
    </citation>
    <scope>NUCLEOTIDE SEQUENCE</scope>
</reference>
<feature type="compositionally biased region" description="Low complexity" evidence="1">
    <location>
        <begin position="23"/>
        <end position="38"/>
    </location>
</feature>
<dbReference type="EMBL" id="CAAALY010126103">
    <property type="protein sequence ID" value="VEL31759.1"/>
    <property type="molecule type" value="Genomic_DNA"/>
</dbReference>
<proteinExistence type="predicted"/>
<evidence type="ECO:0000256" key="1">
    <source>
        <dbReference type="SAM" id="MobiDB-lite"/>
    </source>
</evidence>
<feature type="compositionally biased region" description="Pro residues" evidence="1">
    <location>
        <begin position="1"/>
        <end position="10"/>
    </location>
</feature>